<gene>
    <name evidence="1" type="ORF">GCM10010251_53270</name>
</gene>
<dbReference type="Proteomes" id="UP000658320">
    <property type="component" value="Unassembled WGS sequence"/>
</dbReference>
<reference evidence="1" key="1">
    <citation type="journal article" date="2014" name="Int. J. Syst. Evol. Microbiol.">
        <title>Complete genome sequence of Corynebacterium casei LMG S-19264T (=DSM 44701T), isolated from a smear-ripened cheese.</title>
        <authorList>
            <consortium name="US DOE Joint Genome Institute (JGI-PGF)"/>
            <person name="Walter F."/>
            <person name="Albersmeier A."/>
            <person name="Kalinowski J."/>
            <person name="Ruckert C."/>
        </authorList>
    </citation>
    <scope>NUCLEOTIDE SEQUENCE</scope>
    <source>
        <strain evidence="1">JCM 4346</strain>
    </source>
</reference>
<protein>
    <submittedName>
        <fullName evidence="1">Uncharacterized protein</fullName>
    </submittedName>
</protein>
<name>A0A918CLV9_9ACTN</name>
<organism evidence="1 2">
    <name type="scientific">Streptomyces aurantiogriseus</name>
    <dbReference type="NCBI Taxonomy" id="66870"/>
    <lineage>
        <taxon>Bacteria</taxon>
        <taxon>Bacillati</taxon>
        <taxon>Actinomycetota</taxon>
        <taxon>Actinomycetes</taxon>
        <taxon>Kitasatosporales</taxon>
        <taxon>Streptomycetaceae</taxon>
        <taxon>Streptomyces</taxon>
    </lineage>
</organism>
<keyword evidence="2" id="KW-1185">Reference proteome</keyword>
<proteinExistence type="predicted"/>
<accession>A0A918CLV9</accession>
<evidence type="ECO:0000313" key="1">
    <source>
        <dbReference type="EMBL" id="GGR30591.1"/>
    </source>
</evidence>
<sequence>MASAESSSARAAGKVLTIEELKSLALTGGDVPGLRDEPSVEPMFQGGTTAPPVSNAECQPLVDSIRPEGSSAAVEQVFNWKDAIWSGGSILASYEGDGAEQLFRRLRGALSNCTSYSGVSYGKKYLAEVKQVKAASGLGGETLAFRMFVEVQMEDGIENPKSYSEYVLVRTGRAVVIFHNMAGCERDATFPVQPIRTLVERLTQAQLS</sequence>
<dbReference type="AlphaFoldDB" id="A0A918CLV9"/>
<comment type="caution">
    <text evidence="1">The sequence shown here is derived from an EMBL/GenBank/DDBJ whole genome shotgun (WGS) entry which is preliminary data.</text>
</comment>
<dbReference type="EMBL" id="BMSX01000013">
    <property type="protein sequence ID" value="GGR30591.1"/>
    <property type="molecule type" value="Genomic_DNA"/>
</dbReference>
<evidence type="ECO:0000313" key="2">
    <source>
        <dbReference type="Proteomes" id="UP000658320"/>
    </source>
</evidence>
<dbReference type="RefSeq" id="WP_189940262.1">
    <property type="nucleotide sequence ID" value="NZ_BMSX01000013.1"/>
</dbReference>
<reference evidence="1" key="2">
    <citation type="submission" date="2020-09" db="EMBL/GenBank/DDBJ databases">
        <authorList>
            <person name="Sun Q."/>
            <person name="Ohkuma M."/>
        </authorList>
    </citation>
    <scope>NUCLEOTIDE SEQUENCE</scope>
    <source>
        <strain evidence="1">JCM 4346</strain>
    </source>
</reference>